<keyword evidence="3" id="KW-1185">Reference proteome</keyword>
<dbReference type="InterPro" id="IPR011009">
    <property type="entry name" value="Kinase-like_dom_sf"/>
</dbReference>
<dbReference type="InterPro" id="IPR002575">
    <property type="entry name" value="Aminoglycoside_PTrfase"/>
</dbReference>
<dbReference type="AlphaFoldDB" id="A0A7W8NI54"/>
<reference evidence="2 3" key="1">
    <citation type="submission" date="2020-08" db="EMBL/GenBank/DDBJ databases">
        <title>Genomic Encyclopedia of Type Strains, Phase IV (KMG-IV): sequencing the most valuable type-strain genomes for metagenomic binning, comparative biology and taxonomic classification.</title>
        <authorList>
            <person name="Goeker M."/>
        </authorList>
    </citation>
    <scope>NUCLEOTIDE SEQUENCE [LARGE SCALE GENOMIC DNA]</scope>
    <source>
        <strain evidence="2 3">DSM 27939</strain>
    </source>
</reference>
<evidence type="ECO:0000259" key="1">
    <source>
        <dbReference type="Pfam" id="PF01636"/>
    </source>
</evidence>
<comment type="caution">
    <text evidence="2">The sequence shown here is derived from an EMBL/GenBank/DDBJ whole genome shotgun (WGS) entry which is preliminary data.</text>
</comment>
<dbReference type="Gene3D" id="3.90.1200.10">
    <property type="match status" value="1"/>
</dbReference>
<keyword evidence="2" id="KW-0808">Transferase</keyword>
<dbReference type="RefSeq" id="WP_184135461.1">
    <property type="nucleotide sequence ID" value="NZ_JACHFL010000012.1"/>
</dbReference>
<feature type="domain" description="Aminoglycoside phosphotransferase" evidence="1">
    <location>
        <begin position="20"/>
        <end position="221"/>
    </location>
</feature>
<dbReference type="Pfam" id="PF01636">
    <property type="entry name" value="APH"/>
    <property type="match status" value="1"/>
</dbReference>
<dbReference type="GO" id="GO:0016301">
    <property type="term" value="F:kinase activity"/>
    <property type="evidence" value="ECO:0007669"/>
    <property type="project" value="UniProtKB-KW"/>
</dbReference>
<evidence type="ECO:0000313" key="2">
    <source>
        <dbReference type="EMBL" id="MBB5364712.1"/>
    </source>
</evidence>
<dbReference type="EMBL" id="JACHFL010000012">
    <property type="protein sequence ID" value="MBB5364712.1"/>
    <property type="molecule type" value="Genomic_DNA"/>
</dbReference>
<keyword evidence="2" id="KW-0418">Kinase</keyword>
<evidence type="ECO:0000313" key="3">
    <source>
        <dbReference type="Proteomes" id="UP000552709"/>
    </source>
</evidence>
<gene>
    <name evidence="2" type="ORF">HNQ08_003825</name>
</gene>
<protein>
    <submittedName>
        <fullName evidence="2">Aminoglycoside phosphotransferase (APT) family kinase protein</fullName>
    </submittedName>
</protein>
<name>A0A7W8NI54_9DEIO</name>
<dbReference type="SUPFAM" id="SSF56112">
    <property type="entry name" value="Protein kinase-like (PK-like)"/>
    <property type="match status" value="1"/>
</dbReference>
<proteinExistence type="predicted"/>
<dbReference type="Proteomes" id="UP000552709">
    <property type="component" value="Unassembled WGS sequence"/>
</dbReference>
<sequence length="285" mass="32613">MNPPLALLDAWNLRLQGELGGRLNRHWQVRDRQERAVLRRWHAPEAEVRYELDVLNLVSRTHLNLPLLRRGPQAMDGALWSLHDFVPGNPAPREDARRRGRWLADLQARWRDLPCPPPRPGWSDALDVLNDPVADALLDAQEIAHPSNVRLCRWHLHRARTALAEVRPGPRPQTLIHGDFTPWNLRVQMDVWTGLLDFEFTRPADPMEDFALAWRGVHDDVVRGYAEHSALNDEDLALLTPLWWAHLLGAALHDLERGIRDDGWSTRKLLVRSPLMGALAAPYPG</sequence>
<organism evidence="2 3">
    <name type="scientific">Deinococcus humi</name>
    <dbReference type="NCBI Taxonomy" id="662880"/>
    <lineage>
        <taxon>Bacteria</taxon>
        <taxon>Thermotogati</taxon>
        <taxon>Deinococcota</taxon>
        <taxon>Deinococci</taxon>
        <taxon>Deinococcales</taxon>
        <taxon>Deinococcaceae</taxon>
        <taxon>Deinococcus</taxon>
    </lineage>
</organism>
<accession>A0A7W8NI54</accession>